<dbReference type="PANTHER" id="PTHR33744">
    <property type="entry name" value="CARBOHYDRATE DIACID REGULATOR"/>
    <property type="match status" value="1"/>
</dbReference>
<dbReference type="PANTHER" id="PTHR33744:SF7">
    <property type="entry name" value="PUCR FAMILY TRANSCRIPTIONAL REGULATOR"/>
    <property type="match status" value="1"/>
</dbReference>
<dbReference type="Gene3D" id="1.10.10.2840">
    <property type="entry name" value="PucR C-terminal helix-turn-helix domain"/>
    <property type="match status" value="1"/>
</dbReference>
<evidence type="ECO:0000313" key="5">
    <source>
        <dbReference type="Proteomes" id="UP000481360"/>
    </source>
</evidence>
<name>A0A7C9RX30_9PSEU</name>
<proteinExistence type="inferred from homology"/>
<evidence type="ECO:0000259" key="3">
    <source>
        <dbReference type="Pfam" id="PF17853"/>
    </source>
</evidence>
<dbReference type="InterPro" id="IPR042070">
    <property type="entry name" value="PucR_C-HTH_sf"/>
</dbReference>
<dbReference type="InterPro" id="IPR025736">
    <property type="entry name" value="PucR_C-HTH_dom"/>
</dbReference>
<organism evidence="4 5">
    <name type="scientific">Lentzea alba</name>
    <dbReference type="NCBI Taxonomy" id="2714351"/>
    <lineage>
        <taxon>Bacteria</taxon>
        <taxon>Bacillati</taxon>
        <taxon>Actinomycetota</taxon>
        <taxon>Actinomycetes</taxon>
        <taxon>Pseudonocardiales</taxon>
        <taxon>Pseudonocardiaceae</taxon>
        <taxon>Lentzea</taxon>
    </lineage>
</organism>
<feature type="domain" description="PucR C-terminal helix-turn-helix" evidence="2">
    <location>
        <begin position="290"/>
        <end position="346"/>
    </location>
</feature>
<dbReference type="Pfam" id="PF13556">
    <property type="entry name" value="HTH_30"/>
    <property type="match status" value="1"/>
</dbReference>
<protein>
    <submittedName>
        <fullName evidence="4">PucR family transcriptional regulator</fullName>
    </submittedName>
</protein>
<keyword evidence="5" id="KW-1185">Reference proteome</keyword>
<reference evidence="4 5" key="1">
    <citation type="submission" date="2020-03" db="EMBL/GenBank/DDBJ databases">
        <title>Isolation and identification of active actinomycetes.</title>
        <authorList>
            <person name="Sun X."/>
        </authorList>
    </citation>
    <scope>NUCLEOTIDE SEQUENCE [LARGE SCALE GENOMIC DNA]</scope>
    <source>
        <strain evidence="4 5">NEAU-D13</strain>
    </source>
</reference>
<sequence length="363" mass="39017">MTHVRTPPVLVELDPAPDDSDSTELRALQTLVLSLHDKVISTGTLPEQDLSALREAGADWAVARRPLDPVLHMVRHLTDDAARAVFSRRADIGLTTRVKATGAAAARELLTGFQRSYDSGADSSASQDRRLLASSLLWGDELPAELRARAADAYAVVAVHRNADGNDLETALDHAFWSCGGHGALSSVTGEDGFVLVPTSDEASAAELCREVCRRLGGELWLGVSWRPSQEIGAARQEADSVLALARGGRRPPGAYRVEDVFVEYAVLQDPAVQVSFLELITPVLRQDSLRTTLEVFIDANGNRSKAAGELNIHRSTLDHRLGRVEQLTGCRPTGARGLQTLATALTTYRALHGGVASSPPRT</sequence>
<dbReference type="RefSeq" id="WP_166053020.1">
    <property type="nucleotide sequence ID" value="NZ_JAAMPJ010000012.1"/>
</dbReference>
<comment type="similarity">
    <text evidence="1">Belongs to the CdaR family.</text>
</comment>
<dbReference type="AlphaFoldDB" id="A0A7C9RX30"/>
<dbReference type="InterPro" id="IPR051448">
    <property type="entry name" value="CdaR-like_regulators"/>
</dbReference>
<feature type="domain" description="CdaR GGDEF-like" evidence="3">
    <location>
        <begin position="150"/>
        <end position="244"/>
    </location>
</feature>
<evidence type="ECO:0000313" key="4">
    <source>
        <dbReference type="EMBL" id="NGY64206.1"/>
    </source>
</evidence>
<comment type="caution">
    <text evidence="4">The sequence shown here is derived from an EMBL/GenBank/DDBJ whole genome shotgun (WGS) entry which is preliminary data.</text>
</comment>
<dbReference type="InterPro" id="IPR041522">
    <property type="entry name" value="CdaR_GGDEF"/>
</dbReference>
<dbReference type="Proteomes" id="UP000481360">
    <property type="component" value="Unassembled WGS sequence"/>
</dbReference>
<gene>
    <name evidence="4" type="ORF">G7043_35370</name>
</gene>
<dbReference type="Pfam" id="PF17853">
    <property type="entry name" value="GGDEF_2"/>
    <property type="match status" value="1"/>
</dbReference>
<dbReference type="EMBL" id="JAAMPJ010000012">
    <property type="protein sequence ID" value="NGY64206.1"/>
    <property type="molecule type" value="Genomic_DNA"/>
</dbReference>
<evidence type="ECO:0000256" key="1">
    <source>
        <dbReference type="ARBA" id="ARBA00006754"/>
    </source>
</evidence>
<accession>A0A7C9RX30</accession>
<evidence type="ECO:0000259" key="2">
    <source>
        <dbReference type="Pfam" id="PF13556"/>
    </source>
</evidence>